<sequence>MGRSNCLMVRFNASSLSRKSIVISTAGPRGIATASQENLFCYNTGRWLYDEQRQLNRRYVKFNVPGLCKTASDVLGVRCTQLAKLPEGLYNKVFSLKSDTGEELLARIPNPNAGSAGVVIASEVATLDFLRNVLDIPVPEVVAWSSSSEPPNPVGIGYILMKRMTGRQLSDVWNDMSQAQRFELVRSLVAIGSKLAGAEIPGYGSLYYRDDYPGGIAVDGLLSSSESAAKRFVIGPSTDRRFWVHERGALDMDRGPWSSAAEYFSAVAKREIECIRTSTTNEPSPLYFGGKNTAREAHIKLLNRFLVILPQILPPQFFCRLILLHQDLHLDNLFVDSADPTKISGIIDWQSTFSAPLFVQAKLPSIFDCDDPYPWGAVYPELPENFNSLSENAKVEAQEQLSRVRLKKFYEMASRKFNPAIPRAMDAFLNEHDDNPILCIFPLRGQTAVDCPMPLQELLIQIIERWDEICEAQGRGRGIPCPISYPSEEISRFQKLINEYAVAHRELTRLLAQVGGGKGRVGVERRV</sequence>
<evidence type="ECO:0000256" key="2">
    <source>
        <dbReference type="ARBA" id="ARBA00005543"/>
    </source>
</evidence>
<evidence type="ECO:0000256" key="4">
    <source>
        <dbReference type="ARBA" id="ARBA00022946"/>
    </source>
</evidence>
<protein>
    <recommendedName>
        <fullName evidence="3">Altered inheritance of mitochondria protein 9, mitochondrial</fullName>
    </recommendedName>
    <alternativeName>
        <fullName evidence="6">Found in mitochondrial proteome protein 29</fullName>
    </alternativeName>
</protein>
<keyword evidence="4" id="KW-0809">Transit peptide</keyword>
<dbReference type="AlphaFoldDB" id="A0A2B7WNL8"/>
<gene>
    <name evidence="8" type="ORF">AJ79_08971</name>
</gene>
<reference evidence="8 9" key="1">
    <citation type="submission" date="2017-10" db="EMBL/GenBank/DDBJ databases">
        <title>Comparative genomics in systemic dimorphic fungi from Ajellomycetaceae.</title>
        <authorList>
            <person name="Munoz J.F."/>
            <person name="Mcewen J.G."/>
            <person name="Clay O.K."/>
            <person name="Cuomo C.A."/>
        </authorList>
    </citation>
    <scope>NUCLEOTIDE SEQUENCE [LARGE SCALE GENOMIC DNA]</scope>
    <source>
        <strain evidence="8 9">UAMH5409</strain>
    </source>
</reference>
<dbReference type="STRING" id="1447875.A0A2B7WNL8"/>
<dbReference type="SUPFAM" id="SSF56112">
    <property type="entry name" value="Protein kinase-like (PK-like)"/>
    <property type="match status" value="1"/>
</dbReference>
<name>A0A2B7WNL8_9EURO</name>
<feature type="domain" description="Aminoglycoside phosphotransferase" evidence="7">
    <location>
        <begin position="84"/>
        <end position="209"/>
    </location>
</feature>
<dbReference type="InterPro" id="IPR051035">
    <property type="entry name" value="Mito_inheritance_9"/>
</dbReference>
<dbReference type="InterPro" id="IPR011009">
    <property type="entry name" value="Kinase-like_dom_sf"/>
</dbReference>
<feature type="domain" description="Aminoglycoside phosphotransferase" evidence="7">
    <location>
        <begin position="298"/>
        <end position="353"/>
    </location>
</feature>
<comment type="caution">
    <text evidence="8">The sequence shown here is derived from an EMBL/GenBank/DDBJ whole genome shotgun (WGS) entry which is preliminary data.</text>
</comment>
<evidence type="ECO:0000259" key="7">
    <source>
        <dbReference type="Pfam" id="PF01636"/>
    </source>
</evidence>
<keyword evidence="5" id="KW-0496">Mitochondrion</keyword>
<dbReference type="Gene3D" id="3.90.1200.10">
    <property type="match status" value="1"/>
</dbReference>
<organism evidence="8 9">
    <name type="scientific">Helicocarpus griseus UAMH5409</name>
    <dbReference type="NCBI Taxonomy" id="1447875"/>
    <lineage>
        <taxon>Eukaryota</taxon>
        <taxon>Fungi</taxon>
        <taxon>Dikarya</taxon>
        <taxon>Ascomycota</taxon>
        <taxon>Pezizomycotina</taxon>
        <taxon>Eurotiomycetes</taxon>
        <taxon>Eurotiomycetidae</taxon>
        <taxon>Onygenales</taxon>
        <taxon>Ajellomycetaceae</taxon>
        <taxon>Helicocarpus</taxon>
    </lineage>
</organism>
<dbReference type="GO" id="GO:0005739">
    <property type="term" value="C:mitochondrion"/>
    <property type="evidence" value="ECO:0007669"/>
    <property type="project" value="UniProtKB-SubCell"/>
</dbReference>
<proteinExistence type="inferred from homology"/>
<keyword evidence="9" id="KW-1185">Reference proteome</keyword>
<evidence type="ECO:0000256" key="3">
    <source>
        <dbReference type="ARBA" id="ARBA00016197"/>
    </source>
</evidence>
<evidence type="ECO:0000256" key="6">
    <source>
        <dbReference type="ARBA" id="ARBA00031849"/>
    </source>
</evidence>
<dbReference type="InterPro" id="IPR002575">
    <property type="entry name" value="Aminoglycoside_PTrfase"/>
</dbReference>
<evidence type="ECO:0000256" key="1">
    <source>
        <dbReference type="ARBA" id="ARBA00004173"/>
    </source>
</evidence>
<dbReference type="PANTHER" id="PTHR36091:SF1">
    <property type="entry name" value="ALTERED INHERITANCE OF MITOCHONDRIA PROTEIN 9, MITOCHONDRIAL"/>
    <property type="match status" value="1"/>
</dbReference>
<evidence type="ECO:0000313" key="8">
    <source>
        <dbReference type="EMBL" id="PGG98148.1"/>
    </source>
</evidence>
<evidence type="ECO:0000256" key="5">
    <source>
        <dbReference type="ARBA" id="ARBA00023128"/>
    </source>
</evidence>
<evidence type="ECO:0000313" key="9">
    <source>
        <dbReference type="Proteomes" id="UP000223968"/>
    </source>
</evidence>
<accession>A0A2B7WNL8</accession>
<comment type="similarity">
    <text evidence="2">Belongs to the AIM9 family.</text>
</comment>
<dbReference type="Pfam" id="PF01636">
    <property type="entry name" value="APH"/>
    <property type="match status" value="2"/>
</dbReference>
<dbReference type="OrthoDB" id="4200494at2759"/>
<comment type="subcellular location">
    <subcellularLocation>
        <location evidence="1">Mitochondrion</location>
    </subcellularLocation>
</comment>
<dbReference type="Proteomes" id="UP000223968">
    <property type="component" value="Unassembled WGS sequence"/>
</dbReference>
<dbReference type="EMBL" id="PDNB01000231">
    <property type="protein sequence ID" value="PGG98148.1"/>
    <property type="molecule type" value="Genomic_DNA"/>
</dbReference>
<dbReference type="PANTHER" id="PTHR36091">
    <property type="entry name" value="ALTERED INHERITANCE OF MITOCHONDRIA PROTEIN 9, MITOCHONDRIAL"/>
    <property type="match status" value="1"/>
</dbReference>